<accession>A0A0E9W2M9</accession>
<organism evidence="1">
    <name type="scientific">Anguilla anguilla</name>
    <name type="common">European freshwater eel</name>
    <name type="synonym">Muraena anguilla</name>
    <dbReference type="NCBI Taxonomy" id="7936"/>
    <lineage>
        <taxon>Eukaryota</taxon>
        <taxon>Metazoa</taxon>
        <taxon>Chordata</taxon>
        <taxon>Craniata</taxon>
        <taxon>Vertebrata</taxon>
        <taxon>Euteleostomi</taxon>
        <taxon>Actinopterygii</taxon>
        <taxon>Neopterygii</taxon>
        <taxon>Teleostei</taxon>
        <taxon>Anguilliformes</taxon>
        <taxon>Anguillidae</taxon>
        <taxon>Anguilla</taxon>
    </lineage>
</organism>
<reference evidence="1" key="2">
    <citation type="journal article" date="2015" name="Fish Shellfish Immunol.">
        <title>Early steps in the European eel (Anguilla anguilla)-Vibrio vulnificus interaction in the gills: Role of the RtxA13 toxin.</title>
        <authorList>
            <person name="Callol A."/>
            <person name="Pajuelo D."/>
            <person name="Ebbesson L."/>
            <person name="Teles M."/>
            <person name="MacKenzie S."/>
            <person name="Amaro C."/>
        </authorList>
    </citation>
    <scope>NUCLEOTIDE SEQUENCE</scope>
</reference>
<protein>
    <submittedName>
        <fullName evidence="1">Uncharacterized protein</fullName>
    </submittedName>
</protein>
<dbReference type="AlphaFoldDB" id="A0A0E9W2M9"/>
<proteinExistence type="predicted"/>
<sequence length="50" mass="5951">MQQCGHWAPILHGIHSHPLTKWPKMVYNPYNHEKHQIKRNLMFFPTSVNG</sequence>
<name>A0A0E9W2M9_ANGAN</name>
<reference evidence="1" key="1">
    <citation type="submission" date="2014-11" db="EMBL/GenBank/DDBJ databases">
        <authorList>
            <person name="Amaro Gonzalez C."/>
        </authorList>
    </citation>
    <scope>NUCLEOTIDE SEQUENCE</scope>
</reference>
<dbReference type="EMBL" id="GBXM01024006">
    <property type="protein sequence ID" value="JAH84571.1"/>
    <property type="molecule type" value="Transcribed_RNA"/>
</dbReference>
<evidence type="ECO:0000313" key="1">
    <source>
        <dbReference type="EMBL" id="JAH84571.1"/>
    </source>
</evidence>